<evidence type="ECO:0000256" key="1">
    <source>
        <dbReference type="ARBA" id="ARBA00022485"/>
    </source>
</evidence>
<dbReference type="InterPro" id="IPR017900">
    <property type="entry name" value="4Fe4S_Fe_S_CS"/>
</dbReference>
<dbReference type="PANTHER" id="PTHR43687:SF1">
    <property type="entry name" value="FERREDOXIN III"/>
    <property type="match status" value="1"/>
</dbReference>
<evidence type="ECO:0000256" key="4">
    <source>
        <dbReference type="ARBA" id="ARBA00023014"/>
    </source>
</evidence>
<feature type="domain" description="4Fe-4S ferredoxin-type" evidence="6">
    <location>
        <begin position="1"/>
        <end position="30"/>
    </location>
</feature>
<keyword evidence="2" id="KW-0479">Metal-binding</keyword>
<evidence type="ECO:0000256" key="2">
    <source>
        <dbReference type="ARBA" id="ARBA00022723"/>
    </source>
</evidence>
<proteinExistence type="predicted"/>
<dbReference type="PROSITE" id="PS00198">
    <property type="entry name" value="4FE4S_FER_1"/>
    <property type="match status" value="1"/>
</dbReference>
<protein>
    <recommendedName>
        <fullName evidence="6">4Fe-4S ferredoxin-type domain-containing protein</fullName>
    </recommendedName>
</protein>
<keyword evidence="5" id="KW-1133">Transmembrane helix</keyword>
<evidence type="ECO:0000313" key="8">
    <source>
        <dbReference type="Proteomes" id="UP000285650"/>
    </source>
</evidence>
<keyword evidence="5" id="KW-0812">Transmembrane</keyword>
<evidence type="ECO:0000256" key="3">
    <source>
        <dbReference type="ARBA" id="ARBA00023004"/>
    </source>
</evidence>
<dbReference type="Proteomes" id="UP000285650">
    <property type="component" value="Unassembled WGS sequence"/>
</dbReference>
<dbReference type="AlphaFoldDB" id="A0A414L640"/>
<feature type="transmembrane region" description="Helical" evidence="5">
    <location>
        <begin position="79"/>
        <end position="104"/>
    </location>
</feature>
<dbReference type="PANTHER" id="PTHR43687">
    <property type="entry name" value="ADENYLYLSULFATE REDUCTASE, BETA SUBUNIT"/>
    <property type="match status" value="1"/>
</dbReference>
<gene>
    <name evidence="7" type="ORF">DW712_16190</name>
</gene>
<keyword evidence="3" id="KW-0408">Iron</keyword>
<keyword evidence="4" id="KW-0411">Iron-sulfur</keyword>
<dbReference type="EMBL" id="QSKV01000011">
    <property type="protein sequence ID" value="RHE90087.1"/>
    <property type="molecule type" value="Genomic_DNA"/>
</dbReference>
<dbReference type="SUPFAM" id="SSF54862">
    <property type="entry name" value="4Fe-4S ferredoxins"/>
    <property type="match status" value="1"/>
</dbReference>
<organism evidence="7 8">
    <name type="scientific">Bacteroides intestinalis</name>
    <dbReference type="NCBI Taxonomy" id="329854"/>
    <lineage>
        <taxon>Bacteria</taxon>
        <taxon>Pseudomonadati</taxon>
        <taxon>Bacteroidota</taxon>
        <taxon>Bacteroidia</taxon>
        <taxon>Bacteroidales</taxon>
        <taxon>Bacteroidaceae</taxon>
        <taxon>Bacteroides</taxon>
    </lineage>
</organism>
<feature type="transmembrane region" description="Helical" evidence="5">
    <location>
        <begin position="116"/>
        <end position="134"/>
    </location>
</feature>
<reference evidence="7 8" key="1">
    <citation type="submission" date="2018-08" db="EMBL/GenBank/DDBJ databases">
        <title>A genome reference for cultivated species of the human gut microbiota.</title>
        <authorList>
            <person name="Zou Y."/>
            <person name="Xue W."/>
            <person name="Luo G."/>
        </authorList>
    </citation>
    <scope>NUCLEOTIDE SEQUENCE [LARGE SCALE GENOMIC DNA]</scope>
    <source>
        <strain evidence="7 8">AM27-17</strain>
    </source>
</reference>
<feature type="domain" description="4Fe-4S ferredoxin-type" evidence="6">
    <location>
        <begin position="35"/>
        <end position="64"/>
    </location>
</feature>
<dbReference type="InterPro" id="IPR050572">
    <property type="entry name" value="Fe-S_Ferredoxin"/>
</dbReference>
<dbReference type="GO" id="GO:0046872">
    <property type="term" value="F:metal ion binding"/>
    <property type="evidence" value="ECO:0007669"/>
    <property type="project" value="UniProtKB-KW"/>
</dbReference>
<keyword evidence="5" id="KW-0472">Membrane</keyword>
<dbReference type="GO" id="GO:0051539">
    <property type="term" value="F:4 iron, 4 sulfur cluster binding"/>
    <property type="evidence" value="ECO:0007669"/>
    <property type="project" value="UniProtKB-KW"/>
</dbReference>
<dbReference type="Pfam" id="PF00037">
    <property type="entry name" value="Fer4"/>
    <property type="match status" value="1"/>
</dbReference>
<dbReference type="Gene3D" id="3.30.70.20">
    <property type="match status" value="1"/>
</dbReference>
<name>A0A414L640_9BACE</name>
<evidence type="ECO:0000313" key="7">
    <source>
        <dbReference type="EMBL" id="RHE90087.1"/>
    </source>
</evidence>
<comment type="caution">
    <text evidence="7">The sequence shown here is derived from an EMBL/GenBank/DDBJ whole genome shotgun (WGS) entry which is preliminary data.</text>
</comment>
<accession>A0A414L640</accession>
<sequence length="178" mass="20318">MKIDTFTYNCIGCGKCVTCCPCGCFTLVDNGSCRFVNVVDADLCIGCKLCEQHCPNKVIRIDKTKKDKIMNMWKLRAKFTLHMAGGIGMIALVVGIVMWLWNWLVPSITGWSNINYWQALGLTLLFRFLNGNILPPMFPTKKRGSFEKMKKMSVEERSAFIRRQLSKLSHENIDNEKP</sequence>
<dbReference type="InterPro" id="IPR017896">
    <property type="entry name" value="4Fe4S_Fe-S-bd"/>
</dbReference>
<evidence type="ECO:0000259" key="6">
    <source>
        <dbReference type="PROSITE" id="PS51379"/>
    </source>
</evidence>
<evidence type="ECO:0000256" key="5">
    <source>
        <dbReference type="SAM" id="Phobius"/>
    </source>
</evidence>
<keyword evidence="1" id="KW-0004">4Fe-4S</keyword>
<dbReference type="PROSITE" id="PS51379">
    <property type="entry name" value="4FE4S_FER_2"/>
    <property type="match status" value="2"/>
</dbReference>